<name>A0A7J5DII1_9ACTN</name>
<dbReference type="AlphaFoldDB" id="A0A7J5DII1"/>
<gene>
    <name evidence="2" type="ORF">F8144_12590</name>
</gene>
<evidence type="ECO:0000313" key="2">
    <source>
        <dbReference type="EMBL" id="KAB1988462.1"/>
    </source>
</evidence>
<organism evidence="2 3">
    <name type="scientific">Streptomyces triticiradicis</name>
    <dbReference type="NCBI Taxonomy" id="2651189"/>
    <lineage>
        <taxon>Bacteria</taxon>
        <taxon>Bacillati</taxon>
        <taxon>Actinomycetota</taxon>
        <taxon>Actinomycetes</taxon>
        <taxon>Kitasatosporales</taxon>
        <taxon>Streptomycetaceae</taxon>
        <taxon>Streptomyces</taxon>
    </lineage>
</organism>
<evidence type="ECO:0000313" key="3">
    <source>
        <dbReference type="Proteomes" id="UP000442990"/>
    </source>
</evidence>
<sequence>MDRGGRSRLWPCFRCSFDAATWTTCASRARAVGALPDRPPSHSPFPSPGTRGPRPTPGGLPGPRTPRGRIS</sequence>
<protein>
    <submittedName>
        <fullName evidence="2">Uncharacterized protein</fullName>
    </submittedName>
</protein>
<dbReference type="EMBL" id="WBKG01000008">
    <property type="protein sequence ID" value="KAB1988462.1"/>
    <property type="molecule type" value="Genomic_DNA"/>
</dbReference>
<proteinExistence type="predicted"/>
<evidence type="ECO:0000256" key="1">
    <source>
        <dbReference type="SAM" id="MobiDB-lite"/>
    </source>
</evidence>
<feature type="compositionally biased region" description="Pro residues" evidence="1">
    <location>
        <begin position="54"/>
        <end position="64"/>
    </location>
</feature>
<accession>A0A7J5DII1</accession>
<keyword evidence="3" id="KW-1185">Reference proteome</keyword>
<dbReference type="Proteomes" id="UP000442990">
    <property type="component" value="Unassembled WGS sequence"/>
</dbReference>
<reference evidence="2 3" key="1">
    <citation type="submission" date="2019-09" db="EMBL/GenBank/DDBJ databases">
        <title>Isolation and identification of active actinomycetes.</title>
        <authorList>
            <person name="Yu Z."/>
            <person name="Han C."/>
            <person name="Yu B."/>
        </authorList>
    </citation>
    <scope>NUCLEOTIDE SEQUENCE [LARGE SCALE GENOMIC DNA]</scope>
    <source>
        <strain evidence="2 3">NEAU-H2</strain>
    </source>
</reference>
<feature type="compositionally biased region" description="Pro residues" evidence="1">
    <location>
        <begin position="37"/>
        <end position="47"/>
    </location>
</feature>
<comment type="caution">
    <text evidence="2">The sequence shown here is derived from an EMBL/GenBank/DDBJ whole genome shotgun (WGS) entry which is preliminary data.</text>
</comment>
<feature type="region of interest" description="Disordered" evidence="1">
    <location>
        <begin position="32"/>
        <end position="71"/>
    </location>
</feature>